<comment type="similarity">
    <text evidence="1">Belongs to the iron/ascorbate-dependent oxidoreductase family.</text>
</comment>
<dbReference type="EMBL" id="JAYKXP010000002">
    <property type="protein sequence ID" value="KAK7061077.1"/>
    <property type="molecule type" value="Genomic_DNA"/>
</dbReference>
<dbReference type="Gene3D" id="2.60.120.620">
    <property type="entry name" value="q2cbj1_9rhob like domain"/>
    <property type="match status" value="1"/>
</dbReference>
<evidence type="ECO:0000256" key="1">
    <source>
        <dbReference type="RuleBase" id="RU003682"/>
    </source>
</evidence>
<dbReference type="PANTHER" id="PTHR33099">
    <property type="entry name" value="FE2OG DIOXYGENASE DOMAIN-CONTAINING PROTEIN"/>
    <property type="match status" value="1"/>
</dbReference>
<keyword evidence="1" id="KW-0479">Metal-binding</keyword>
<dbReference type="GO" id="GO:0016491">
    <property type="term" value="F:oxidoreductase activity"/>
    <property type="evidence" value="ECO:0007669"/>
    <property type="project" value="UniProtKB-KW"/>
</dbReference>
<reference evidence="3 4" key="1">
    <citation type="submission" date="2024-01" db="EMBL/GenBank/DDBJ databases">
        <title>A draft genome for a cacao thread blight-causing isolate of Paramarasmius palmivorus.</title>
        <authorList>
            <person name="Baruah I.K."/>
            <person name="Bukari Y."/>
            <person name="Amoako-Attah I."/>
            <person name="Meinhardt L.W."/>
            <person name="Bailey B.A."/>
            <person name="Cohen S.P."/>
        </authorList>
    </citation>
    <scope>NUCLEOTIDE SEQUENCE [LARGE SCALE GENOMIC DNA]</scope>
    <source>
        <strain evidence="3 4">GH-12</strain>
    </source>
</reference>
<dbReference type="Pfam" id="PF13640">
    <property type="entry name" value="2OG-FeII_Oxy_3"/>
    <property type="match status" value="1"/>
</dbReference>
<dbReference type="InterPro" id="IPR044862">
    <property type="entry name" value="Pro_4_hyd_alph_FE2OG_OXY"/>
</dbReference>
<evidence type="ECO:0000313" key="4">
    <source>
        <dbReference type="Proteomes" id="UP001383192"/>
    </source>
</evidence>
<comment type="caution">
    <text evidence="3">The sequence shown here is derived from an EMBL/GenBank/DDBJ whole genome shotgun (WGS) entry which is preliminary data.</text>
</comment>
<accession>A0AAW0E9X2</accession>
<keyword evidence="1" id="KW-0408">Iron</keyword>
<dbReference type="Proteomes" id="UP001383192">
    <property type="component" value="Unassembled WGS sequence"/>
</dbReference>
<dbReference type="InterPro" id="IPR005123">
    <property type="entry name" value="Oxoglu/Fe-dep_dioxygenase_dom"/>
</dbReference>
<dbReference type="GO" id="GO:0046872">
    <property type="term" value="F:metal ion binding"/>
    <property type="evidence" value="ECO:0007669"/>
    <property type="project" value="UniProtKB-KW"/>
</dbReference>
<sequence length="442" mass="49750">MSRQSHPAIERIRSAIQGISFSSGTVKVPVEFCELYYKPDPAKRNAETLNLADATDEQLNRLISVCEAAPFGRGTESVMDESYRKALKLELSQFSTPFDLAATGILYRIQQDLVDTYSTLRRMIRAEPYKLNVYSEKHTNSVINTRLKPHSDKGAFFKQHKDTPRAENMFGSLVLVFPTAHEGGNLILTQNGQGWTFDAPRLLTGSTPMSPEVAYIAFYSDTTHEVKPVTSGARVTLTYNLYFDNFGTNLQSDVPDLSIAKYSAVKEALKELLDDSNTFGKPYEKTRLCFGLSHGYPVSRGGESSATYKVSELSKYLKGSDAVLYRVCKDLGLDTDLRVLYRDEKDPDYPKSFFGEDFFEDFKDPDSERGIEDQCTDMEKFTSRTSNRLLLWVTNCTGLTGAVSHYIAYGNEPSNAKTYGEVCIFARRPPQEVASDEEDMYY</sequence>
<dbReference type="PANTHER" id="PTHR33099:SF14">
    <property type="entry name" value="PROLYL 4-HYDROXYLASE ALPHA SUBUNIT FE(2+) 2OG DIOXYGENASE DOMAIN-CONTAINING PROTEIN"/>
    <property type="match status" value="1"/>
</dbReference>
<name>A0AAW0E9X2_9AGAR</name>
<evidence type="ECO:0000259" key="2">
    <source>
        <dbReference type="PROSITE" id="PS51471"/>
    </source>
</evidence>
<dbReference type="PROSITE" id="PS51471">
    <property type="entry name" value="FE2OG_OXY"/>
    <property type="match status" value="1"/>
</dbReference>
<organism evidence="3 4">
    <name type="scientific">Paramarasmius palmivorus</name>
    <dbReference type="NCBI Taxonomy" id="297713"/>
    <lineage>
        <taxon>Eukaryota</taxon>
        <taxon>Fungi</taxon>
        <taxon>Dikarya</taxon>
        <taxon>Basidiomycota</taxon>
        <taxon>Agaricomycotina</taxon>
        <taxon>Agaricomycetes</taxon>
        <taxon>Agaricomycetidae</taxon>
        <taxon>Agaricales</taxon>
        <taxon>Marasmiineae</taxon>
        <taxon>Marasmiaceae</taxon>
        <taxon>Paramarasmius</taxon>
    </lineage>
</organism>
<proteinExistence type="inferred from homology"/>
<dbReference type="AlphaFoldDB" id="A0AAW0E9X2"/>
<feature type="domain" description="Fe2OG dioxygenase" evidence="2">
    <location>
        <begin position="125"/>
        <end position="243"/>
    </location>
</feature>
<keyword evidence="4" id="KW-1185">Reference proteome</keyword>
<gene>
    <name evidence="3" type="ORF">VNI00_000812</name>
</gene>
<evidence type="ECO:0000313" key="3">
    <source>
        <dbReference type="EMBL" id="KAK7061077.1"/>
    </source>
</evidence>
<keyword evidence="1" id="KW-0560">Oxidoreductase</keyword>
<protein>
    <recommendedName>
        <fullName evidence="2">Fe2OG dioxygenase domain-containing protein</fullName>
    </recommendedName>
</protein>